<evidence type="ECO:0000313" key="2">
    <source>
        <dbReference type="Proteomes" id="UP001596161"/>
    </source>
</evidence>
<gene>
    <name evidence="1" type="ORF">ACFPIB_16720</name>
</gene>
<protein>
    <recommendedName>
        <fullName evidence="3">DUF961 domain-containing protein</fullName>
    </recommendedName>
</protein>
<dbReference type="EMBL" id="JBHSKT010000014">
    <property type="protein sequence ID" value="MFC5272260.1"/>
    <property type="molecule type" value="Genomic_DNA"/>
</dbReference>
<name>A0ABW0EGB5_9BACT</name>
<dbReference type="RefSeq" id="WP_378018620.1">
    <property type="nucleotide sequence ID" value="NZ_JBHSKT010000014.1"/>
</dbReference>
<organism evidence="1 2">
    <name type="scientific">Adhaeribacter terreus</name>
    <dbReference type="NCBI Taxonomy" id="529703"/>
    <lineage>
        <taxon>Bacteria</taxon>
        <taxon>Pseudomonadati</taxon>
        <taxon>Bacteroidota</taxon>
        <taxon>Cytophagia</taxon>
        <taxon>Cytophagales</taxon>
        <taxon>Hymenobacteraceae</taxon>
        <taxon>Adhaeribacter</taxon>
    </lineage>
</organism>
<evidence type="ECO:0000313" key="1">
    <source>
        <dbReference type="EMBL" id="MFC5272260.1"/>
    </source>
</evidence>
<dbReference type="Proteomes" id="UP001596161">
    <property type="component" value="Unassembled WGS sequence"/>
</dbReference>
<sequence>MKLTGDIRKIGTKRDDKFQDISLQINRIEYITNKKDGNYFQAFDLEVELEKPLIITGDRLAKKNIKPSEEGEILFDVYDKVGDAYVLNKNLELEIIVAHDMEEDLLILSSVYYAEMLPPKEFEAFKKEYEKTTAFKNRKGKKR</sequence>
<comment type="caution">
    <text evidence="1">The sequence shown here is derived from an EMBL/GenBank/DDBJ whole genome shotgun (WGS) entry which is preliminary data.</text>
</comment>
<proteinExistence type="predicted"/>
<accession>A0ABW0EGB5</accession>
<keyword evidence="2" id="KW-1185">Reference proteome</keyword>
<reference evidence="2" key="1">
    <citation type="journal article" date="2019" name="Int. J. Syst. Evol. Microbiol.">
        <title>The Global Catalogue of Microorganisms (GCM) 10K type strain sequencing project: providing services to taxonomists for standard genome sequencing and annotation.</title>
        <authorList>
            <consortium name="The Broad Institute Genomics Platform"/>
            <consortium name="The Broad Institute Genome Sequencing Center for Infectious Disease"/>
            <person name="Wu L."/>
            <person name="Ma J."/>
        </authorList>
    </citation>
    <scope>NUCLEOTIDE SEQUENCE [LARGE SCALE GENOMIC DNA]</scope>
    <source>
        <strain evidence="2">KACC 12602</strain>
    </source>
</reference>
<evidence type="ECO:0008006" key="3">
    <source>
        <dbReference type="Google" id="ProtNLM"/>
    </source>
</evidence>